<evidence type="ECO:0000256" key="1">
    <source>
        <dbReference type="SAM" id="MobiDB-lite"/>
    </source>
</evidence>
<protein>
    <submittedName>
        <fullName evidence="2">Uncharacterized protein</fullName>
    </submittedName>
</protein>
<sequence length="160" mass="17966">MISEKADRREMSPIPPVQMTSFAEKRNEKRIIIKQRTFEDIPTIDERKEALLRSQIAKKQPMAPMARKTLTPPFLSERGKFSLGFRHPVVLRGQSSNAVAPTSNEIPEGKISEKKVGRRQFGNLANHSICSSAKAALQNYSQDLTYGTITVTALQALKDR</sequence>
<feature type="non-terminal residue" evidence="2">
    <location>
        <position position="160"/>
    </location>
</feature>
<accession>A0A087U4L4</accession>
<reference evidence="2 3" key="1">
    <citation type="submission" date="2013-11" db="EMBL/GenBank/DDBJ databases">
        <title>Genome sequencing of Stegodyphus mimosarum.</title>
        <authorList>
            <person name="Bechsgaard J."/>
        </authorList>
    </citation>
    <scope>NUCLEOTIDE SEQUENCE [LARGE SCALE GENOMIC DNA]</scope>
</reference>
<evidence type="ECO:0000313" key="2">
    <source>
        <dbReference type="EMBL" id="KFM72303.1"/>
    </source>
</evidence>
<keyword evidence="3" id="KW-1185">Reference proteome</keyword>
<dbReference type="OrthoDB" id="192887at2759"/>
<dbReference type="OMA" id="FGNLANH"/>
<evidence type="ECO:0000313" key="3">
    <source>
        <dbReference type="Proteomes" id="UP000054359"/>
    </source>
</evidence>
<dbReference type="AlphaFoldDB" id="A0A087U4L4"/>
<dbReference type="Proteomes" id="UP000054359">
    <property type="component" value="Unassembled WGS sequence"/>
</dbReference>
<gene>
    <name evidence="2" type="ORF">X975_15151</name>
</gene>
<organism evidence="2 3">
    <name type="scientific">Stegodyphus mimosarum</name>
    <name type="common">African social velvet spider</name>
    <dbReference type="NCBI Taxonomy" id="407821"/>
    <lineage>
        <taxon>Eukaryota</taxon>
        <taxon>Metazoa</taxon>
        <taxon>Ecdysozoa</taxon>
        <taxon>Arthropoda</taxon>
        <taxon>Chelicerata</taxon>
        <taxon>Arachnida</taxon>
        <taxon>Araneae</taxon>
        <taxon>Araneomorphae</taxon>
        <taxon>Entelegynae</taxon>
        <taxon>Eresoidea</taxon>
        <taxon>Eresidae</taxon>
        <taxon>Stegodyphus</taxon>
    </lineage>
</organism>
<name>A0A087U4L4_STEMI</name>
<dbReference type="EMBL" id="KK118131">
    <property type="protein sequence ID" value="KFM72303.1"/>
    <property type="molecule type" value="Genomic_DNA"/>
</dbReference>
<proteinExistence type="predicted"/>
<feature type="compositionally biased region" description="Basic and acidic residues" evidence="1">
    <location>
        <begin position="1"/>
        <end position="11"/>
    </location>
</feature>
<feature type="region of interest" description="Disordered" evidence="1">
    <location>
        <begin position="1"/>
        <end position="22"/>
    </location>
</feature>